<gene>
    <name evidence="1" type="ORF">MSSD14B_38630</name>
</gene>
<evidence type="ECO:0000313" key="1">
    <source>
        <dbReference type="EMBL" id="GBO90195.1"/>
    </source>
</evidence>
<comment type="caution">
    <text evidence="1">The sequence shown here is derived from an EMBL/GenBank/DDBJ whole genome shotgun (WGS) entry which is preliminary data.</text>
</comment>
<evidence type="ECO:0000313" key="2">
    <source>
        <dbReference type="Proteomes" id="UP000387223"/>
    </source>
</evidence>
<protein>
    <submittedName>
        <fullName evidence="1">Uncharacterized protein</fullName>
    </submittedName>
</protein>
<accession>A0A5M3Q509</accession>
<dbReference type="AlphaFoldDB" id="A0A5M3Q509"/>
<name>A0A5M3Q509_9GAMM</name>
<dbReference type="RefSeq" id="WP_136630397.1">
    <property type="nucleotide sequence ID" value="NZ_BGZI01000035.1"/>
</dbReference>
<sequence>MPSRTKDHYLPAPVSKAKDRKLISRWVEFGADNHGYSQQKSIEIMNAHFKTSMRPWQIIRWRSPTTKADEERAIHIDVVEYMAQNGGIAQIFKANNVSEDPKLQKELATIWYHPQALIQASIKAVVEQRMSDQVKDEKGVNQAAKAVVSTHAYVAQHLDIILECLGVEFNKKGLSEKKKAAVANEIYSIVGFDFSPSR</sequence>
<organism evidence="1 2">
    <name type="scientific">Marinobacter salsuginis</name>
    <dbReference type="NCBI Taxonomy" id="418719"/>
    <lineage>
        <taxon>Bacteria</taxon>
        <taxon>Pseudomonadati</taxon>
        <taxon>Pseudomonadota</taxon>
        <taxon>Gammaproteobacteria</taxon>
        <taxon>Pseudomonadales</taxon>
        <taxon>Marinobacteraceae</taxon>
        <taxon>Marinobacter</taxon>
    </lineage>
</organism>
<proteinExistence type="predicted"/>
<dbReference type="Proteomes" id="UP000387223">
    <property type="component" value="Unassembled WGS sequence"/>
</dbReference>
<reference evidence="1 2" key="1">
    <citation type="journal article" date="2019" name="J. Gen. Appl. Microbiol.">
        <title>Aerobic degradation of cis-dichloroethene by the marine bacterium Marinobacter salsuginis strain 5N-3.</title>
        <authorList>
            <person name="Inoue Y."/>
            <person name="Fukunaga Y."/>
            <person name="Katsumata H."/>
            <person name="Ohji S."/>
            <person name="Hosoyama A."/>
            <person name="Mori K."/>
            <person name="Ando K."/>
        </authorList>
    </citation>
    <scope>NUCLEOTIDE SEQUENCE [LARGE SCALE GENOMIC DNA]</scope>
    <source>
        <strain evidence="1 2">NBRC 109114</strain>
    </source>
</reference>
<dbReference type="EMBL" id="BGZI01000035">
    <property type="protein sequence ID" value="GBO90195.1"/>
    <property type="molecule type" value="Genomic_DNA"/>
</dbReference>